<proteinExistence type="predicted"/>
<keyword evidence="7" id="KW-1185">Reference proteome</keyword>
<evidence type="ECO:0000256" key="4">
    <source>
        <dbReference type="ARBA" id="ARBA00023136"/>
    </source>
</evidence>
<organism evidence="6 7">
    <name type="scientific">Flavobacterium pallidum</name>
    <dbReference type="NCBI Taxonomy" id="2172098"/>
    <lineage>
        <taxon>Bacteria</taxon>
        <taxon>Pseudomonadati</taxon>
        <taxon>Bacteroidota</taxon>
        <taxon>Flavobacteriia</taxon>
        <taxon>Flavobacteriales</taxon>
        <taxon>Flavobacteriaceae</taxon>
        <taxon>Flavobacterium</taxon>
    </lineage>
</organism>
<evidence type="ECO:0000256" key="1">
    <source>
        <dbReference type="ARBA" id="ARBA00004141"/>
    </source>
</evidence>
<dbReference type="Pfam" id="PF13564">
    <property type="entry name" value="DoxX_2"/>
    <property type="match status" value="1"/>
</dbReference>
<keyword evidence="3 5" id="KW-1133">Transmembrane helix</keyword>
<dbReference type="KEGG" id="fpal:HYN49_06385"/>
<evidence type="ECO:0000256" key="2">
    <source>
        <dbReference type="ARBA" id="ARBA00022692"/>
    </source>
</evidence>
<evidence type="ECO:0000313" key="6">
    <source>
        <dbReference type="EMBL" id="AWI25551.1"/>
    </source>
</evidence>
<dbReference type="GO" id="GO:0016020">
    <property type="term" value="C:membrane"/>
    <property type="evidence" value="ECO:0007669"/>
    <property type="project" value="UniProtKB-SubCell"/>
</dbReference>
<feature type="transmembrane region" description="Helical" evidence="5">
    <location>
        <begin position="99"/>
        <end position="116"/>
    </location>
</feature>
<comment type="subcellular location">
    <subcellularLocation>
        <location evidence="1">Membrane</location>
        <topology evidence="1">Multi-pass membrane protein</topology>
    </subcellularLocation>
</comment>
<dbReference type="AlphaFoldDB" id="A0A2S1SGP8"/>
<keyword evidence="4 5" id="KW-0472">Membrane</keyword>
<protein>
    <submittedName>
        <fullName evidence="6">DoxX family protein</fullName>
    </submittedName>
</protein>
<name>A0A2S1SGP8_9FLAO</name>
<dbReference type="EMBL" id="CP029187">
    <property type="protein sequence ID" value="AWI25551.1"/>
    <property type="molecule type" value="Genomic_DNA"/>
</dbReference>
<feature type="transmembrane region" description="Helical" evidence="5">
    <location>
        <begin position="44"/>
        <end position="62"/>
    </location>
</feature>
<accession>A0A2S1SGP8</accession>
<dbReference type="Proteomes" id="UP000244937">
    <property type="component" value="Chromosome"/>
</dbReference>
<feature type="transmembrane region" description="Helical" evidence="5">
    <location>
        <begin position="67"/>
        <end position="87"/>
    </location>
</feature>
<evidence type="ECO:0000256" key="3">
    <source>
        <dbReference type="ARBA" id="ARBA00022989"/>
    </source>
</evidence>
<gene>
    <name evidence="6" type="ORF">HYN49_06385</name>
</gene>
<dbReference type="RefSeq" id="WP_108903340.1">
    <property type="nucleotide sequence ID" value="NZ_CP029187.1"/>
</dbReference>
<keyword evidence="2 5" id="KW-0812">Transmembrane</keyword>
<reference evidence="6 7" key="1">
    <citation type="submission" date="2018-05" db="EMBL/GenBank/DDBJ databases">
        <title>Genome sequencing of Flavobacterium sp. HYN0049.</title>
        <authorList>
            <person name="Yi H."/>
            <person name="Baek C."/>
        </authorList>
    </citation>
    <scope>NUCLEOTIDE SEQUENCE [LARGE SCALE GENOMIC DNA]</scope>
    <source>
        <strain evidence="6 7">HYN0049</strain>
    </source>
</reference>
<dbReference type="InterPro" id="IPR032808">
    <property type="entry name" value="DoxX"/>
</dbReference>
<evidence type="ECO:0000313" key="7">
    <source>
        <dbReference type="Proteomes" id="UP000244937"/>
    </source>
</evidence>
<dbReference type="OrthoDB" id="8161897at2"/>
<evidence type="ECO:0000256" key="5">
    <source>
        <dbReference type="SAM" id="Phobius"/>
    </source>
</evidence>
<sequence>MAKTIFTWALRIIAAVILLQTLFFKFTAADESVYIFTKLGMEPYGRIGSGIVELFAAILILIPSTTLIGALLSAGVIAGALLSHLFILGIEVKNDGGELFILAVITFICSTILIYMDRDKIPALIRFKT</sequence>